<dbReference type="OMA" id="EYAWRRT"/>
<feature type="region of interest" description="Disordered" evidence="1">
    <location>
        <begin position="410"/>
        <end position="528"/>
    </location>
</feature>
<evidence type="ECO:0000313" key="3">
    <source>
        <dbReference type="Proteomes" id="UP000193240"/>
    </source>
</evidence>
<name>A0A1Y2LRF5_EPING</name>
<feature type="compositionally biased region" description="Polar residues" evidence="1">
    <location>
        <begin position="433"/>
        <end position="448"/>
    </location>
</feature>
<evidence type="ECO:0000256" key="1">
    <source>
        <dbReference type="SAM" id="MobiDB-lite"/>
    </source>
</evidence>
<feature type="region of interest" description="Disordered" evidence="1">
    <location>
        <begin position="157"/>
        <end position="328"/>
    </location>
</feature>
<feature type="compositionally biased region" description="Polar residues" evidence="1">
    <location>
        <begin position="308"/>
        <end position="319"/>
    </location>
</feature>
<accession>A0A1Y2LRF5</accession>
<feature type="compositionally biased region" description="Low complexity" evidence="1">
    <location>
        <begin position="284"/>
        <end position="296"/>
    </location>
</feature>
<feature type="compositionally biased region" description="Basic residues" evidence="1">
    <location>
        <begin position="166"/>
        <end position="183"/>
    </location>
</feature>
<sequence>MPRDSHMLPEHSQQLLRAARAGRTIKPPAPPEDDDNEMKEEETEHKEVSVGFTVKKYVKIARHNEAPEPEFLAKRRKGLPSQYITAQAQAPLRETKVKKLDAEGNVAVYKVLAPEGQAVEGEVAPTDAAIEVAPVVAAPGTVVEGVGVVNAEGIVVANDVLQQTPPRRRPPPPKKKKQGRHIPRAGPGRGRKRVDFAEGTEGQETPTPAAGGEIPVIRGLKTEEGGSVEPSDRDTPMGEAADDDDSGEEGSEDDDQDHEDETPAPPSQAPIASSSTPVVEMTDAPEIAAPAEPVIVTEASTAIPLESLQPQTETEQSILPSAPKSEEPTTETAAVEAASTVAVTVEAPVVEEPAVEAPTVEASAVEVPAVQAPLAEASIAEVHIAEQPVAKEPVVEEPVAEAPIAEAPAVEAAATVSDTSNSTDLPSHAGNPSMENSISQPPTSTTAIKTGASEPLYSEPAPAPTPSTETGPLPTSVDVSAGEPAGEPISTIQAEPTEAPAQEQPSAPPSAGTPDLLGSLEAELDKKE</sequence>
<protein>
    <submittedName>
        <fullName evidence="2">Uncharacterized protein</fullName>
    </submittedName>
</protein>
<feature type="region of interest" description="Disordered" evidence="1">
    <location>
        <begin position="1"/>
        <end position="47"/>
    </location>
</feature>
<feature type="compositionally biased region" description="Basic and acidic residues" evidence="1">
    <location>
        <begin position="220"/>
        <end position="236"/>
    </location>
</feature>
<feature type="compositionally biased region" description="Acidic residues" evidence="1">
    <location>
        <begin position="240"/>
        <end position="262"/>
    </location>
</feature>
<dbReference type="STRING" id="105696.A0A1Y2LRF5"/>
<reference evidence="2 3" key="1">
    <citation type="journal article" date="2017" name="Genome Announc.">
        <title>Genome sequence of the saprophytic ascomycete Epicoccum nigrum ICMP 19927 strain isolated from New Zealand.</title>
        <authorList>
            <person name="Fokin M."/>
            <person name="Fleetwood D."/>
            <person name="Weir B.S."/>
            <person name="Villas-Boas S.G."/>
        </authorList>
    </citation>
    <scope>NUCLEOTIDE SEQUENCE [LARGE SCALE GENOMIC DNA]</scope>
    <source>
        <strain evidence="2 3">ICMP 19927</strain>
    </source>
</reference>
<dbReference type="Proteomes" id="UP000193240">
    <property type="component" value="Unassembled WGS sequence"/>
</dbReference>
<dbReference type="AlphaFoldDB" id="A0A1Y2LRF5"/>
<proteinExistence type="predicted"/>
<feature type="compositionally biased region" description="Low complexity" evidence="1">
    <location>
        <begin position="493"/>
        <end position="505"/>
    </location>
</feature>
<dbReference type="EMBL" id="KZ107852">
    <property type="protein sequence ID" value="OSS46169.1"/>
    <property type="molecule type" value="Genomic_DNA"/>
</dbReference>
<organism evidence="2 3">
    <name type="scientific">Epicoccum nigrum</name>
    <name type="common">Soil fungus</name>
    <name type="synonym">Epicoccum purpurascens</name>
    <dbReference type="NCBI Taxonomy" id="105696"/>
    <lineage>
        <taxon>Eukaryota</taxon>
        <taxon>Fungi</taxon>
        <taxon>Dikarya</taxon>
        <taxon>Ascomycota</taxon>
        <taxon>Pezizomycotina</taxon>
        <taxon>Dothideomycetes</taxon>
        <taxon>Pleosporomycetidae</taxon>
        <taxon>Pleosporales</taxon>
        <taxon>Pleosporineae</taxon>
        <taxon>Didymellaceae</taxon>
        <taxon>Epicoccum</taxon>
    </lineage>
</organism>
<feature type="compositionally biased region" description="Polar residues" evidence="1">
    <location>
        <begin position="416"/>
        <end position="425"/>
    </location>
</feature>
<gene>
    <name evidence="2" type="ORF">B5807_07977</name>
</gene>
<feature type="compositionally biased region" description="Acidic residues" evidence="1">
    <location>
        <begin position="31"/>
        <end position="41"/>
    </location>
</feature>
<evidence type="ECO:0000313" key="2">
    <source>
        <dbReference type="EMBL" id="OSS46169.1"/>
    </source>
</evidence>
<dbReference type="InParanoid" id="A0A1Y2LRF5"/>
<keyword evidence="3" id="KW-1185">Reference proteome</keyword>